<name>A0A4Y2D9G8_ARAVE</name>
<dbReference type="AlphaFoldDB" id="A0A4Y2D9G8"/>
<comment type="caution">
    <text evidence="1">The sequence shown here is derived from an EMBL/GenBank/DDBJ whole genome shotgun (WGS) entry which is preliminary data.</text>
</comment>
<accession>A0A4Y2D9G8</accession>
<protein>
    <submittedName>
        <fullName evidence="1">Uncharacterized protein</fullName>
    </submittedName>
</protein>
<keyword evidence="2" id="KW-1185">Reference proteome</keyword>
<dbReference type="EMBL" id="BGPR01000327">
    <property type="protein sequence ID" value="GBM13423.1"/>
    <property type="molecule type" value="Genomic_DNA"/>
</dbReference>
<evidence type="ECO:0000313" key="1">
    <source>
        <dbReference type="EMBL" id="GBM13423.1"/>
    </source>
</evidence>
<proteinExistence type="predicted"/>
<gene>
    <name evidence="1" type="ORF">AVEN_54426_1</name>
</gene>
<organism evidence="1 2">
    <name type="scientific">Araneus ventricosus</name>
    <name type="common">Orbweaver spider</name>
    <name type="synonym">Epeira ventricosa</name>
    <dbReference type="NCBI Taxonomy" id="182803"/>
    <lineage>
        <taxon>Eukaryota</taxon>
        <taxon>Metazoa</taxon>
        <taxon>Ecdysozoa</taxon>
        <taxon>Arthropoda</taxon>
        <taxon>Chelicerata</taxon>
        <taxon>Arachnida</taxon>
        <taxon>Araneae</taxon>
        <taxon>Araneomorphae</taxon>
        <taxon>Entelegynae</taxon>
        <taxon>Araneoidea</taxon>
        <taxon>Araneidae</taxon>
        <taxon>Araneus</taxon>
    </lineage>
</organism>
<reference evidence="1 2" key="1">
    <citation type="journal article" date="2019" name="Sci. Rep.">
        <title>Orb-weaving spider Araneus ventricosus genome elucidates the spidroin gene catalogue.</title>
        <authorList>
            <person name="Kono N."/>
            <person name="Nakamura H."/>
            <person name="Ohtoshi R."/>
            <person name="Moran D.A.P."/>
            <person name="Shinohara A."/>
            <person name="Yoshida Y."/>
            <person name="Fujiwara M."/>
            <person name="Mori M."/>
            <person name="Tomita M."/>
            <person name="Arakawa K."/>
        </authorList>
    </citation>
    <scope>NUCLEOTIDE SEQUENCE [LARGE SCALE GENOMIC DNA]</scope>
</reference>
<dbReference type="OrthoDB" id="5947615at2759"/>
<dbReference type="Proteomes" id="UP000499080">
    <property type="component" value="Unassembled WGS sequence"/>
</dbReference>
<sequence>MIVTIAIASEEENKCCTSRRRHGFPHHTALASQSATFSFKSGRGNSPKNLFSASSFKHSQCMKNDLPFLQAFSGCDTSSSFYRQGKKIVKLILRNKTLLQITQVFMSKHTHPDSIADTEQNLLVALYGRKDDNTLNGFRFRLFAK</sequence>
<evidence type="ECO:0000313" key="2">
    <source>
        <dbReference type="Proteomes" id="UP000499080"/>
    </source>
</evidence>